<keyword evidence="4 8" id="KW-1003">Cell membrane</keyword>
<feature type="transmembrane region" description="Helical" evidence="8">
    <location>
        <begin position="39"/>
        <end position="58"/>
    </location>
</feature>
<sequence>MDIILAAALVFVGAFVQTAIGFGLAVVAAPVLFFVNPDFVPAPVTVSALVLSLINAWYFRDGISLQGLKAAVIGRIPGSLAGAGLLLWIDKDMLALWIGISVLFAVVVSLTSLRWSPTNSRMMAAGFLSGFMGTSTSIGGPPMALLWQHQNVALIRANLAAFFTVSCIISLLILAPIGHFGWLHVALSLPLVPATVLGFWVARRTMHRMSPGLLRGGSLLLCAFSGLYAVVSALVNSGVLV</sequence>
<evidence type="ECO:0000256" key="7">
    <source>
        <dbReference type="ARBA" id="ARBA00023136"/>
    </source>
</evidence>
<evidence type="ECO:0000313" key="10">
    <source>
        <dbReference type="Proteomes" id="UP000065641"/>
    </source>
</evidence>
<gene>
    <name evidence="9" type="ORF">PS2015_2056</name>
</gene>
<evidence type="ECO:0000256" key="6">
    <source>
        <dbReference type="ARBA" id="ARBA00022989"/>
    </source>
</evidence>
<feature type="transmembrane region" description="Helical" evidence="8">
    <location>
        <begin position="213"/>
        <end position="235"/>
    </location>
</feature>
<dbReference type="KEGG" id="pspi:PS2015_2056"/>
<protein>
    <recommendedName>
        <fullName evidence="8">Probable membrane transporter protein</fullName>
    </recommendedName>
</protein>
<dbReference type="STRING" id="1249552.PS2015_2056"/>
<feature type="transmembrane region" description="Helical" evidence="8">
    <location>
        <begin position="153"/>
        <end position="175"/>
    </location>
</feature>
<dbReference type="PANTHER" id="PTHR30269">
    <property type="entry name" value="TRANSMEMBRANE PROTEIN YFCA"/>
    <property type="match status" value="1"/>
</dbReference>
<accession>A0A0S2KEC8</accession>
<dbReference type="InterPro" id="IPR002781">
    <property type="entry name" value="TM_pro_TauE-like"/>
</dbReference>
<organism evidence="9 10">
    <name type="scientific">Pseudohongiella spirulinae</name>
    <dbReference type="NCBI Taxonomy" id="1249552"/>
    <lineage>
        <taxon>Bacteria</taxon>
        <taxon>Pseudomonadati</taxon>
        <taxon>Pseudomonadota</taxon>
        <taxon>Gammaproteobacteria</taxon>
        <taxon>Pseudomonadales</taxon>
        <taxon>Pseudohongiellaceae</taxon>
        <taxon>Pseudohongiella</taxon>
    </lineage>
</organism>
<evidence type="ECO:0000256" key="3">
    <source>
        <dbReference type="ARBA" id="ARBA00022448"/>
    </source>
</evidence>
<name>A0A0S2KEC8_9GAMM</name>
<evidence type="ECO:0000256" key="8">
    <source>
        <dbReference type="RuleBase" id="RU363041"/>
    </source>
</evidence>
<evidence type="ECO:0000256" key="1">
    <source>
        <dbReference type="ARBA" id="ARBA00004651"/>
    </source>
</evidence>
<evidence type="ECO:0000313" key="9">
    <source>
        <dbReference type="EMBL" id="ALO46695.1"/>
    </source>
</evidence>
<dbReference type="EMBL" id="CP013189">
    <property type="protein sequence ID" value="ALO46695.1"/>
    <property type="molecule type" value="Genomic_DNA"/>
</dbReference>
<feature type="transmembrane region" description="Helical" evidence="8">
    <location>
        <begin position="181"/>
        <end position="201"/>
    </location>
</feature>
<dbReference type="Pfam" id="PF01925">
    <property type="entry name" value="TauE"/>
    <property type="match status" value="1"/>
</dbReference>
<keyword evidence="6 8" id="KW-1133">Transmembrane helix</keyword>
<feature type="transmembrane region" description="Helical" evidence="8">
    <location>
        <begin position="70"/>
        <end position="89"/>
    </location>
</feature>
<dbReference type="PATRIC" id="fig|1249552.3.peg.2067"/>
<evidence type="ECO:0000256" key="2">
    <source>
        <dbReference type="ARBA" id="ARBA00009142"/>
    </source>
</evidence>
<keyword evidence="3" id="KW-0813">Transport</keyword>
<comment type="subcellular location">
    <subcellularLocation>
        <location evidence="1 8">Cell membrane</location>
        <topology evidence="1 8">Multi-pass membrane protein</topology>
    </subcellularLocation>
</comment>
<dbReference type="GO" id="GO:0005886">
    <property type="term" value="C:plasma membrane"/>
    <property type="evidence" value="ECO:0007669"/>
    <property type="project" value="UniProtKB-SubCell"/>
</dbReference>
<dbReference type="PANTHER" id="PTHR30269:SF37">
    <property type="entry name" value="MEMBRANE TRANSPORTER PROTEIN"/>
    <property type="match status" value="1"/>
</dbReference>
<dbReference type="AlphaFoldDB" id="A0A0S2KEC8"/>
<reference evidence="9 10" key="1">
    <citation type="submission" date="2015-11" db="EMBL/GenBank/DDBJ databases">
        <authorList>
            <person name="Zhang Y."/>
            <person name="Guo Z."/>
        </authorList>
    </citation>
    <scope>NUCLEOTIDE SEQUENCE [LARGE SCALE GENOMIC DNA]</scope>
    <source>
        <strain evidence="9 10">KCTC 32221</strain>
    </source>
</reference>
<dbReference type="Proteomes" id="UP000065641">
    <property type="component" value="Chromosome"/>
</dbReference>
<dbReference type="InterPro" id="IPR052017">
    <property type="entry name" value="TSUP"/>
</dbReference>
<evidence type="ECO:0000256" key="5">
    <source>
        <dbReference type="ARBA" id="ARBA00022692"/>
    </source>
</evidence>
<dbReference type="RefSeq" id="WP_082628233.1">
    <property type="nucleotide sequence ID" value="NZ_CP013189.1"/>
</dbReference>
<keyword evidence="10" id="KW-1185">Reference proteome</keyword>
<comment type="similarity">
    <text evidence="2 8">Belongs to the 4-toluene sulfonate uptake permease (TSUP) (TC 2.A.102) family.</text>
</comment>
<feature type="transmembrane region" description="Helical" evidence="8">
    <location>
        <begin position="95"/>
        <end position="113"/>
    </location>
</feature>
<keyword evidence="7 8" id="KW-0472">Membrane</keyword>
<keyword evidence="5 8" id="KW-0812">Transmembrane</keyword>
<feature type="transmembrane region" description="Helical" evidence="8">
    <location>
        <begin position="7"/>
        <end position="33"/>
    </location>
</feature>
<evidence type="ECO:0000256" key="4">
    <source>
        <dbReference type="ARBA" id="ARBA00022475"/>
    </source>
</evidence>
<proteinExistence type="inferred from homology"/>